<dbReference type="SMART" id="SM00762">
    <property type="entry name" value="Cog4"/>
    <property type="match status" value="1"/>
</dbReference>
<feature type="domain" description="COG4 transport protein middle alpha-helical bundle" evidence="1">
    <location>
        <begin position="14"/>
        <end position="263"/>
    </location>
</feature>
<organism evidence="2 3">
    <name type="scientific">Protopolystoma xenopodis</name>
    <dbReference type="NCBI Taxonomy" id="117903"/>
    <lineage>
        <taxon>Eukaryota</taxon>
        <taxon>Metazoa</taxon>
        <taxon>Spiralia</taxon>
        <taxon>Lophotrochozoa</taxon>
        <taxon>Platyhelminthes</taxon>
        <taxon>Monogenea</taxon>
        <taxon>Polyopisthocotylea</taxon>
        <taxon>Polystomatidea</taxon>
        <taxon>Polystomatidae</taxon>
        <taxon>Protopolystoma</taxon>
    </lineage>
</organism>
<dbReference type="AlphaFoldDB" id="A0A3S5A8Z8"/>
<dbReference type="Pfam" id="PF08318">
    <property type="entry name" value="COG4_m"/>
    <property type="match status" value="1"/>
</dbReference>
<dbReference type="EMBL" id="CAAALY010059750">
    <property type="protein sequence ID" value="VEL23048.1"/>
    <property type="molecule type" value="Genomic_DNA"/>
</dbReference>
<feature type="non-terminal residue" evidence="2">
    <location>
        <position position="1"/>
    </location>
</feature>
<reference evidence="2" key="1">
    <citation type="submission" date="2018-11" db="EMBL/GenBank/DDBJ databases">
        <authorList>
            <consortium name="Pathogen Informatics"/>
        </authorList>
    </citation>
    <scope>NUCLEOTIDE SEQUENCE</scope>
</reference>
<dbReference type="OrthoDB" id="47059at2759"/>
<dbReference type="PANTHER" id="PTHR24016:SF0">
    <property type="entry name" value="CONSERVED OLIGOMERIC GOLGI COMPLEX SUBUNIT 4"/>
    <property type="match status" value="1"/>
</dbReference>
<comment type="caution">
    <text evidence="2">The sequence shown here is derived from an EMBL/GenBank/DDBJ whole genome shotgun (WGS) entry which is preliminary data.</text>
</comment>
<sequence length="263" mass="29849">MRVNVPVQEAYEALDIYHKKMIKLTEEQFDLAVNQGDKANIQLFAKIFPLIGRRNEGLERFGNYIRSLISTKMEQYTHQNHCRTQSSISAPFVDMLTRLLEAVAEILKDNLVYIETFYGPGHVFTITKSAQAECDRQARRIVDSFRSLRHLDAMTNAAQHCLASHSAGVSAFNEAAASGCSSVESVISEIVTANSRVDLYLRFVKRRIAHDISQTDTEISEKQDKSNQAYAFFNQCELVRLMQNLVGNYVVLEGFFLHSMVLK</sequence>
<evidence type="ECO:0000313" key="3">
    <source>
        <dbReference type="Proteomes" id="UP000784294"/>
    </source>
</evidence>
<dbReference type="InterPro" id="IPR048682">
    <property type="entry name" value="COG4"/>
</dbReference>
<accession>A0A3S5A8Z8</accession>
<protein>
    <recommendedName>
        <fullName evidence="1">COG4 transport protein middle alpha-helical bundle domain-containing protein</fullName>
    </recommendedName>
</protein>
<name>A0A3S5A8Z8_9PLAT</name>
<proteinExistence type="predicted"/>
<keyword evidence="3" id="KW-1185">Reference proteome</keyword>
<gene>
    <name evidence="2" type="ORF">PXEA_LOCUS16488</name>
</gene>
<dbReference type="PANTHER" id="PTHR24016">
    <property type="entry name" value="CONSERVED OLIGOMERIC GOLGI COMPLEX SUBUNIT 4"/>
    <property type="match status" value="1"/>
</dbReference>
<dbReference type="Proteomes" id="UP000784294">
    <property type="component" value="Unassembled WGS sequence"/>
</dbReference>
<evidence type="ECO:0000259" key="1">
    <source>
        <dbReference type="SMART" id="SM00762"/>
    </source>
</evidence>
<dbReference type="InterPro" id="IPR013167">
    <property type="entry name" value="COG4_M"/>
</dbReference>
<evidence type="ECO:0000313" key="2">
    <source>
        <dbReference type="EMBL" id="VEL23048.1"/>
    </source>
</evidence>